<feature type="transmembrane region" description="Helical" evidence="1">
    <location>
        <begin position="53"/>
        <end position="74"/>
    </location>
</feature>
<evidence type="ECO:0000313" key="3">
    <source>
        <dbReference type="Proteomes" id="UP000075737"/>
    </source>
</evidence>
<keyword evidence="3" id="KW-1185">Reference proteome</keyword>
<accession>A0A162MQ59</accession>
<dbReference type="Proteomes" id="UP000075737">
    <property type="component" value="Unassembled WGS sequence"/>
</dbReference>
<evidence type="ECO:0000256" key="1">
    <source>
        <dbReference type="SAM" id="Phobius"/>
    </source>
</evidence>
<dbReference type="PATRIC" id="fig|520767.4.peg.822"/>
<feature type="transmembrane region" description="Helical" evidence="1">
    <location>
        <begin position="12"/>
        <end position="33"/>
    </location>
</feature>
<protein>
    <submittedName>
        <fullName evidence="2">Uncharacterized protein</fullName>
    </submittedName>
</protein>
<sequence length="115" mass="12762">MKKKPLIDVGGPKLFMIISTLVGVFGVTGAAVAQEKVIHELFLPIVNQLNFPMHLWALVLLVGSQITFFAYPTGDMVGQMGLARSKDLKSMMKNGILITIFTVLYVVIRAFLYKF</sequence>
<gene>
    <name evidence="2" type="ORF">ATZ99_07380</name>
</gene>
<name>A0A162MQ59_9FIRM</name>
<dbReference type="AlphaFoldDB" id="A0A162MQ59"/>
<dbReference type="EMBL" id="LOHZ01000023">
    <property type="protein sequence ID" value="KYO66921.1"/>
    <property type="molecule type" value="Genomic_DNA"/>
</dbReference>
<evidence type="ECO:0000313" key="2">
    <source>
        <dbReference type="EMBL" id="KYO66921.1"/>
    </source>
</evidence>
<proteinExistence type="predicted"/>
<comment type="caution">
    <text evidence="2">The sequence shown here is derived from an EMBL/GenBank/DDBJ whole genome shotgun (WGS) entry which is preliminary data.</text>
</comment>
<organism evidence="2 3">
    <name type="scientific">Thermovenabulum gondwanense</name>
    <dbReference type="NCBI Taxonomy" id="520767"/>
    <lineage>
        <taxon>Bacteria</taxon>
        <taxon>Bacillati</taxon>
        <taxon>Bacillota</taxon>
        <taxon>Clostridia</taxon>
        <taxon>Thermosediminibacterales</taxon>
        <taxon>Thermosediminibacteraceae</taxon>
        <taxon>Thermovenabulum</taxon>
    </lineage>
</organism>
<keyword evidence="1" id="KW-1133">Transmembrane helix</keyword>
<reference evidence="2 3" key="1">
    <citation type="submission" date="2015-12" db="EMBL/GenBank/DDBJ databases">
        <title>Draft genome of Thermovenabulum gondwanense isolated from a red thermophilic microbial mat colonisisng an outflow channel of a bore well.</title>
        <authorList>
            <person name="Patel B.K."/>
        </authorList>
    </citation>
    <scope>NUCLEOTIDE SEQUENCE [LARGE SCALE GENOMIC DNA]</scope>
    <source>
        <strain evidence="2 3">R270</strain>
    </source>
</reference>
<dbReference type="STRING" id="520767.ATZ99_07380"/>
<keyword evidence="1" id="KW-0812">Transmembrane</keyword>
<feature type="transmembrane region" description="Helical" evidence="1">
    <location>
        <begin position="95"/>
        <end position="113"/>
    </location>
</feature>
<keyword evidence="1" id="KW-0472">Membrane</keyword>